<protein>
    <submittedName>
        <fullName evidence="2">Uncharacterized protein</fullName>
    </submittedName>
</protein>
<dbReference type="EMBL" id="KZ994334">
    <property type="protein sequence ID" value="RKO93201.1"/>
    <property type="molecule type" value="Genomic_DNA"/>
</dbReference>
<feature type="region of interest" description="Disordered" evidence="1">
    <location>
        <begin position="947"/>
        <end position="990"/>
    </location>
</feature>
<feature type="region of interest" description="Disordered" evidence="1">
    <location>
        <begin position="1"/>
        <end position="25"/>
    </location>
</feature>
<feature type="compositionally biased region" description="Pro residues" evidence="1">
    <location>
        <begin position="981"/>
        <end position="990"/>
    </location>
</feature>
<evidence type="ECO:0000313" key="3">
    <source>
        <dbReference type="Proteomes" id="UP000269721"/>
    </source>
</evidence>
<keyword evidence="3" id="KW-1185">Reference proteome</keyword>
<feature type="region of interest" description="Disordered" evidence="1">
    <location>
        <begin position="260"/>
        <end position="287"/>
    </location>
</feature>
<feature type="region of interest" description="Disordered" evidence="1">
    <location>
        <begin position="123"/>
        <end position="188"/>
    </location>
</feature>
<feature type="compositionally biased region" description="Pro residues" evidence="1">
    <location>
        <begin position="157"/>
        <end position="170"/>
    </location>
</feature>
<dbReference type="PANTHER" id="PTHR24216:SF8">
    <property type="entry name" value="PAXILLIN, ISOFORM F"/>
    <property type="match status" value="1"/>
</dbReference>
<accession>A0A4P9WJT1</accession>
<evidence type="ECO:0000313" key="2">
    <source>
        <dbReference type="EMBL" id="RKO93201.1"/>
    </source>
</evidence>
<feature type="compositionally biased region" description="Pro residues" evidence="1">
    <location>
        <begin position="263"/>
        <end position="279"/>
    </location>
</feature>
<gene>
    <name evidence="2" type="ORF">BDK51DRAFT_28813</name>
</gene>
<sequence length="990" mass="107443">MRLPDPASRVSYRSGSSVRLPEVEAPDPGDIIPFSAMIQTRTMYGRGGGDAAGIEQVEQGHSSSLVNVSGQHSVGLGVAEGRKACVAAQSMRMLALVADHNLMPSASSLPPHENHLTVQFLPAQDSTQGNRLVRVESATQSKTRASPSPTSPSASTPFPPPSLLHPPDPPHQIHSYLHNPSRRQNPTQSLLKRRGLAAVSVANRKMSLLAKGFLDRIAERYWEIVARLPGYDTRVEHGYVQHFREEFLNVVKSVPKTLDGEPLPSPALPISVPSPPPTPNSQRRNAEIRPESAVIQLKERHSAPAPPFPGFEKIIQHASSLSEKSTMPSSPDETFPGYDTRVKDGYVQYFREVFLAIVTKKGNWTKMGWKGCVKKRRDCTEGCGGRLLEYFAEDLQAKCQPKRAFMLCIRCDNGSYCKVHCRHCFMKRDVAYYRASGKHSSRACHQYASCSNTMKCDRCGNRLHQHEDESYPRCAGCGDGQLDANGKIIGRLMSNSLKDSNAIVELVGWKPKDATPIVFPLVRIGPLPIPGRRWQGVGFAWTLRWHLVSNLLLASKSRFVVHRMGREVRWMCPAACDAGIQSRRHWLQFEMIQNSKGGWGVGEGIEQADPGQRSFGMGKKLEVPECGATASLFHSAANTRRHETEMVREAHFLEVEVASNAPADAEEGSRFVDDPSRVLSEESAGATDAMGYYPTADRWTPPPIPPLPLLHTSSSSSAPPMRQMAEISDAISWLAGVEPGAIRFTLYMDGDLILKQPQLAVPSGTYHQGFGAAFGGGEVGAVVGSGDGWINGRIRLRGGGGGVSPTFLKTFMTETTPPKPTQPSSQLHTHLNNPFGTCNDVGGGAAVIFLWSLTDVRKLVACFGLTRSGLAEGHQASSHGGVDAFAADCETPAKAASLAWARVRCCELIHFAASTPQGRISANAVGVACHPASLGQEGMLAFQDRLLSGGSEESTPSPPPPAFNLSSSNDPKIKQYRQPKAQPPDLPANT</sequence>
<feature type="compositionally biased region" description="Low complexity" evidence="1">
    <location>
        <begin position="8"/>
        <end position="19"/>
    </location>
</feature>
<dbReference type="PANTHER" id="PTHR24216">
    <property type="entry name" value="PAXILLIN-RELATED"/>
    <property type="match status" value="1"/>
</dbReference>
<evidence type="ECO:0000256" key="1">
    <source>
        <dbReference type="SAM" id="MobiDB-lite"/>
    </source>
</evidence>
<reference evidence="3" key="1">
    <citation type="journal article" date="2018" name="Nat. Microbiol.">
        <title>Leveraging single-cell genomics to expand the fungal tree of life.</title>
        <authorList>
            <person name="Ahrendt S.R."/>
            <person name="Quandt C.A."/>
            <person name="Ciobanu D."/>
            <person name="Clum A."/>
            <person name="Salamov A."/>
            <person name="Andreopoulos B."/>
            <person name="Cheng J.F."/>
            <person name="Woyke T."/>
            <person name="Pelin A."/>
            <person name="Henrissat B."/>
            <person name="Reynolds N.K."/>
            <person name="Benny G.L."/>
            <person name="Smith M.E."/>
            <person name="James T.Y."/>
            <person name="Grigoriev I.V."/>
        </authorList>
    </citation>
    <scope>NUCLEOTIDE SEQUENCE [LARGE SCALE GENOMIC DNA]</scope>
</reference>
<organism evidence="2 3">
    <name type="scientific">Blyttiomyces helicus</name>
    <dbReference type="NCBI Taxonomy" id="388810"/>
    <lineage>
        <taxon>Eukaryota</taxon>
        <taxon>Fungi</taxon>
        <taxon>Fungi incertae sedis</taxon>
        <taxon>Chytridiomycota</taxon>
        <taxon>Chytridiomycota incertae sedis</taxon>
        <taxon>Chytridiomycetes</taxon>
        <taxon>Chytridiomycetes incertae sedis</taxon>
        <taxon>Blyttiomyces</taxon>
    </lineage>
</organism>
<proteinExistence type="predicted"/>
<feature type="compositionally biased region" description="Low complexity" evidence="1">
    <location>
        <begin position="145"/>
        <end position="156"/>
    </location>
</feature>
<name>A0A4P9WJT1_9FUNG</name>
<dbReference type="Proteomes" id="UP000269721">
    <property type="component" value="Unassembled WGS sequence"/>
</dbReference>
<dbReference type="AlphaFoldDB" id="A0A4P9WJT1"/>